<name>R8BHK4_PHAM7</name>
<dbReference type="PANTHER" id="PTHR23504:SF31">
    <property type="entry name" value="MAJOR FACILITATOR SUPERFAMILY DOMAIN-CONTAINING PROTEIN 10"/>
    <property type="match status" value="1"/>
</dbReference>
<dbReference type="AlphaFoldDB" id="R8BHK4"/>
<feature type="domain" description="Major facilitator superfamily (MFS) profile" evidence="7">
    <location>
        <begin position="13"/>
        <end position="437"/>
    </location>
</feature>
<feature type="transmembrane region" description="Helical" evidence="6">
    <location>
        <begin position="12"/>
        <end position="35"/>
    </location>
</feature>
<keyword evidence="4 6" id="KW-1133">Transmembrane helix</keyword>
<evidence type="ECO:0000313" key="8">
    <source>
        <dbReference type="EMBL" id="EON98764.1"/>
    </source>
</evidence>
<organism evidence="8 9">
    <name type="scientific">Phaeoacremonium minimum (strain UCR-PA7)</name>
    <name type="common">Esca disease fungus</name>
    <name type="synonym">Togninia minima</name>
    <dbReference type="NCBI Taxonomy" id="1286976"/>
    <lineage>
        <taxon>Eukaryota</taxon>
        <taxon>Fungi</taxon>
        <taxon>Dikarya</taxon>
        <taxon>Ascomycota</taxon>
        <taxon>Pezizomycotina</taxon>
        <taxon>Sordariomycetes</taxon>
        <taxon>Sordariomycetidae</taxon>
        <taxon>Togniniales</taxon>
        <taxon>Togniniaceae</taxon>
        <taxon>Phaeoacremonium</taxon>
    </lineage>
</organism>
<dbReference type="PANTHER" id="PTHR23504">
    <property type="entry name" value="MAJOR FACILITATOR SUPERFAMILY DOMAIN-CONTAINING PROTEIN 10"/>
    <property type="match status" value="1"/>
</dbReference>
<dbReference type="FunFam" id="1.20.1250.20:FF:000223">
    <property type="entry name" value="Major facilitator superfamily domain-containing protein"/>
    <property type="match status" value="1"/>
</dbReference>
<dbReference type="GeneID" id="19326270"/>
<dbReference type="EMBL" id="KB933196">
    <property type="protein sequence ID" value="EON98764.1"/>
    <property type="molecule type" value="Genomic_DNA"/>
</dbReference>
<keyword evidence="9" id="KW-1185">Reference proteome</keyword>
<feature type="transmembrane region" description="Helical" evidence="6">
    <location>
        <begin position="416"/>
        <end position="434"/>
    </location>
</feature>
<sequence length="455" mass="48431">MAPPVDATTRKRVLKVIFISLLLDLISFTFILPLFPQLLEFYRNIEAPTDASETRPPTLLAHVLGYLNAYKAAFARPIDSRYDIVLLGGALGSLFSLLQAIASPIIGHLSDKYGRRTALLASMMGNILSVLLWVMAVDFRTFLLSRIVGGLSEGNVQLATAIATDISDASSRGSTMALIGACFSIAFTFGPALGAWLSSIGTVAANPFATAAGFSLFLIVTETAYLYFTLPETLPSITGAANGKIEKKDTAGKAAPIQRTNSHFLLNSVHFAFLLFFSGMEFSLPFMTYDLFEYTSAKNGRLLGFVGLVASLLQGGVVRRLPPLLSVKMGVVACLIAFILLGRITSVGGLYLAATCLATTSATVVTGLNALSSFEASEDDRGGKLGILRSWGQLGRGLGPILFTSVYWWAGREVAYGLGSLGIAAVTAVVFAGVKSPPGSERVRSKVAKDEKKEL</sequence>
<dbReference type="GO" id="GO:0016020">
    <property type="term" value="C:membrane"/>
    <property type="evidence" value="ECO:0007669"/>
    <property type="project" value="UniProtKB-SubCell"/>
</dbReference>
<dbReference type="OrthoDB" id="196650at2759"/>
<keyword evidence="5 6" id="KW-0472">Membrane</keyword>
<accession>R8BHK4</accession>
<dbReference type="SUPFAM" id="SSF103473">
    <property type="entry name" value="MFS general substrate transporter"/>
    <property type="match status" value="1"/>
</dbReference>
<proteinExistence type="predicted"/>
<evidence type="ECO:0000256" key="1">
    <source>
        <dbReference type="ARBA" id="ARBA00004141"/>
    </source>
</evidence>
<comment type="subcellular location">
    <subcellularLocation>
        <location evidence="1">Membrane</location>
        <topology evidence="1">Multi-pass membrane protein</topology>
    </subcellularLocation>
</comment>
<evidence type="ECO:0000256" key="4">
    <source>
        <dbReference type="ARBA" id="ARBA00022989"/>
    </source>
</evidence>
<gene>
    <name evidence="8" type="ORF">UCRPA7_5691</name>
</gene>
<dbReference type="HOGENOM" id="CLU_001265_10_2_1"/>
<feature type="transmembrane region" description="Helical" evidence="6">
    <location>
        <begin position="350"/>
        <end position="371"/>
    </location>
</feature>
<feature type="transmembrane region" description="Helical" evidence="6">
    <location>
        <begin position="84"/>
        <end position="106"/>
    </location>
</feature>
<evidence type="ECO:0000256" key="5">
    <source>
        <dbReference type="ARBA" id="ARBA00023136"/>
    </source>
</evidence>
<dbReference type="InterPro" id="IPR011701">
    <property type="entry name" value="MFS"/>
</dbReference>
<protein>
    <submittedName>
        <fullName evidence="8">Putative major facilitator superfamily transporter protein</fullName>
    </submittedName>
</protein>
<dbReference type="GO" id="GO:0022857">
    <property type="term" value="F:transmembrane transporter activity"/>
    <property type="evidence" value="ECO:0007669"/>
    <property type="project" value="InterPro"/>
</dbReference>
<dbReference type="eggNOG" id="KOG2615">
    <property type="taxonomic scope" value="Eukaryota"/>
</dbReference>
<dbReference type="Proteomes" id="UP000014074">
    <property type="component" value="Unassembled WGS sequence"/>
</dbReference>
<dbReference type="InterPro" id="IPR020846">
    <property type="entry name" value="MFS_dom"/>
</dbReference>
<dbReference type="Pfam" id="PF07690">
    <property type="entry name" value="MFS_1"/>
    <property type="match status" value="1"/>
</dbReference>
<evidence type="ECO:0000313" key="9">
    <source>
        <dbReference type="Proteomes" id="UP000014074"/>
    </source>
</evidence>
<reference evidence="9" key="1">
    <citation type="journal article" date="2013" name="Genome Announc.">
        <title>Draft genome sequence of the ascomycete Phaeoacremonium aleophilum strain UCR-PA7, a causal agent of the esca disease complex in grapevines.</title>
        <authorList>
            <person name="Blanco-Ulate B."/>
            <person name="Rolshausen P."/>
            <person name="Cantu D."/>
        </authorList>
    </citation>
    <scope>NUCLEOTIDE SEQUENCE [LARGE SCALE GENOMIC DNA]</scope>
    <source>
        <strain evidence="9">UCR-PA7</strain>
    </source>
</reference>
<evidence type="ECO:0000256" key="3">
    <source>
        <dbReference type="ARBA" id="ARBA00022692"/>
    </source>
</evidence>
<evidence type="ECO:0000256" key="2">
    <source>
        <dbReference type="ARBA" id="ARBA00022448"/>
    </source>
</evidence>
<feature type="transmembrane region" description="Helical" evidence="6">
    <location>
        <begin position="264"/>
        <end position="282"/>
    </location>
</feature>
<feature type="transmembrane region" description="Helical" evidence="6">
    <location>
        <begin position="118"/>
        <end position="137"/>
    </location>
</feature>
<keyword evidence="2" id="KW-0813">Transport</keyword>
<dbReference type="KEGG" id="tmn:UCRPA7_5691"/>
<evidence type="ECO:0000256" key="6">
    <source>
        <dbReference type="SAM" id="Phobius"/>
    </source>
</evidence>
<dbReference type="Gene3D" id="1.20.1250.20">
    <property type="entry name" value="MFS general substrate transporter like domains"/>
    <property type="match status" value="1"/>
</dbReference>
<feature type="transmembrane region" description="Helical" evidence="6">
    <location>
        <begin position="176"/>
        <end position="196"/>
    </location>
</feature>
<feature type="transmembrane region" description="Helical" evidence="6">
    <location>
        <begin position="325"/>
        <end position="344"/>
    </location>
</feature>
<dbReference type="InterPro" id="IPR036259">
    <property type="entry name" value="MFS_trans_sf"/>
</dbReference>
<dbReference type="RefSeq" id="XP_007916426.1">
    <property type="nucleotide sequence ID" value="XM_007918235.1"/>
</dbReference>
<evidence type="ECO:0000259" key="7">
    <source>
        <dbReference type="PROSITE" id="PS50850"/>
    </source>
</evidence>
<dbReference type="PROSITE" id="PS50850">
    <property type="entry name" value="MFS"/>
    <property type="match status" value="1"/>
</dbReference>
<feature type="transmembrane region" description="Helical" evidence="6">
    <location>
        <begin position="208"/>
        <end position="228"/>
    </location>
</feature>
<keyword evidence="3 6" id="KW-0812">Transmembrane</keyword>
<feature type="transmembrane region" description="Helical" evidence="6">
    <location>
        <begin position="302"/>
        <end position="318"/>
    </location>
</feature>